<sequence length="118" mass="13407">MSETKAQLMKLVTPLKEKPIYQAQVTASLYDNYLLYTSPYYPELQLIELVWALVKGGIARDPSKNGNDAVQKVRDGLDAITRKQLIRTYRHVPSFEDEYAALAKEADDRQLMAAEDTV</sequence>
<dbReference type="InterPro" id="IPR036397">
    <property type="entry name" value="RNaseH_sf"/>
</dbReference>
<dbReference type="Proteomes" id="UP000460718">
    <property type="component" value="Unassembled WGS sequence"/>
</dbReference>
<dbReference type="GO" id="GO:0003676">
    <property type="term" value="F:nucleic acid binding"/>
    <property type="evidence" value="ECO:0007669"/>
    <property type="project" value="InterPro"/>
</dbReference>
<dbReference type="Gene3D" id="3.30.420.10">
    <property type="entry name" value="Ribonuclease H-like superfamily/Ribonuclease H"/>
    <property type="match status" value="1"/>
</dbReference>
<comment type="caution">
    <text evidence="1">The sequence shown here is derived from an EMBL/GenBank/DDBJ whole genome shotgun (WGS) entry which is preliminary data.</text>
</comment>
<proteinExistence type="predicted"/>
<evidence type="ECO:0000313" key="1">
    <source>
        <dbReference type="EMBL" id="KAE8994968.1"/>
    </source>
</evidence>
<organism evidence="1 2">
    <name type="scientific">Phytophthora fragariae</name>
    <dbReference type="NCBI Taxonomy" id="53985"/>
    <lineage>
        <taxon>Eukaryota</taxon>
        <taxon>Sar</taxon>
        <taxon>Stramenopiles</taxon>
        <taxon>Oomycota</taxon>
        <taxon>Peronosporomycetes</taxon>
        <taxon>Peronosporales</taxon>
        <taxon>Peronosporaceae</taxon>
        <taxon>Phytophthora</taxon>
    </lineage>
</organism>
<gene>
    <name evidence="1" type="ORF">PF011_g16531</name>
</gene>
<name>A0A6A3JNG0_9STRA</name>
<dbReference type="AlphaFoldDB" id="A0A6A3JNG0"/>
<protein>
    <recommendedName>
        <fullName evidence="3">Tc1-like transposase DDE domain-containing protein</fullName>
    </recommendedName>
</protein>
<reference evidence="1 2" key="1">
    <citation type="submission" date="2018-09" db="EMBL/GenBank/DDBJ databases">
        <title>Genomic investigation of the strawberry pathogen Phytophthora fragariae indicates pathogenicity is determined by transcriptional variation in three key races.</title>
        <authorList>
            <person name="Adams T.M."/>
            <person name="Armitage A.D."/>
            <person name="Sobczyk M.K."/>
            <person name="Bates H.J."/>
            <person name="Dunwell J.M."/>
            <person name="Nellist C.F."/>
            <person name="Harrison R.J."/>
        </authorList>
    </citation>
    <scope>NUCLEOTIDE SEQUENCE [LARGE SCALE GENOMIC DNA]</scope>
    <source>
        <strain evidence="1 2">SCRP245</strain>
    </source>
</reference>
<accession>A0A6A3JNG0</accession>
<dbReference type="EMBL" id="QXFW01001188">
    <property type="protein sequence ID" value="KAE8994968.1"/>
    <property type="molecule type" value="Genomic_DNA"/>
</dbReference>
<evidence type="ECO:0000313" key="2">
    <source>
        <dbReference type="Proteomes" id="UP000460718"/>
    </source>
</evidence>
<evidence type="ECO:0008006" key="3">
    <source>
        <dbReference type="Google" id="ProtNLM"/>
    </source>
</evidence>